<dbReference type="FunFam" id="3.40.50.300:FF:000587">
    <property type="entry name" value="von Willebrand factor A domain containing 8"/>
    <property type="match status" value="1"/>
</dbReference>
<sequence length="1419" mass="158072">MAARRRLDQLVHEFSPQPEIIGSFKLGGIEYQVPASTTPTRLPHLKAHDALDLNDSVNLDNIHFMLQKYLLGQDVFLVSQPGPYARRLALAFASLINSEYEYVSLHRDVGETELKQGREIRKGGTLVYVDSPAVRAVKHGRLLILEGIEKAERGIMPVLNNLLENREMNLDDGTHIIHPHRYAQLESSSRSHGKDGEEKMFIPAHKNFRVIAIAAPVPPYPGYPLDPPFRSRFQARFIDPIGALLSLTQGQITDASSTLKQKSAASPTLFEKLKDIIISTQLASESHGALNAISKTTLPPFPQTALAKLQILIETFPPPGINAFYNSPSLLSHLMVVLHPALVYAPFQAWAILSRQTEEAGLGPLGSPSLDSEIGGVGFLGYGITQIQRVQGTERSVEVTFKSLFGGASVALQVPAGRNQLRAFPFDRQHNSSDFNFTPTPRFLSLLTCLIQAHALGWDISLIPPAQPSTASTSTSTLVRVFGEVLGYEIEAVHLYKEIGGRELVMRRRIEDGGSTSWEASNLIEGAWKGALAHLSSLDVIGSTAGSLARLVQDRETELWEGKRMVGAASQHELNAGSLTIAHPSFRIISTASKSLPLKDWLSDEHANMFFPVPCQPMDVAEERSILASTTCPSEFIDILLRFADKYRKSISSDNVVKNRKLGTRTMVRIARKIALYPDEIDIRNLIEQVLLAEFLPAAERMSLDTLLDESDILKKTPAFNPSPIISGNNLVFPASTGTDDKLRSSTLIPLFKMAEDLEGVASHVPQMDHFYDNSLQTGMMRDIAVDLTLLGEHVVLLGNQGVGKNKIVDRHLLNRPREYIQLHRDTTATQLMFTTSLENGVLNYTDSPLLRAIKHGRLIIIDEADKAPEHVVAIFRSLAGHGELSLSDGRRVRRTAQKDGDIMVHKNFRLILLANRPGYPFLGNHFLQVLGENFSAHSVSNPDQASERKLISQLAPDLDEDIILRLVGAFHDLRRGYETGKLSYPYSLRELINLVRHMKAYPSDSLGDAFRNIFDFDIYKPETFERLAEILDHHGLKVPQLGLDAARKNAQEKLKEIEFDPKDDTLSEPKEGKQDGKEHSGGNTFAGGTGGRDTAGVGGRGGYKRLLAKNTVKQNSDTLKQKVPEHIRDKAREMARQELQRRLEELDMSVSEARGYGMYLDATQTHMASLLDLLEHLAAKEEERVWIKRQTDGELDDSRLTEGLTGESTVYKRRGMEKPEIGRPQVKPKRIKFIFDLSASMYRFQYDGRLQRSAETAVMLMETFDRLSRKDKYVWDMCGHSGEGPDIPLVLSDKPPTELKERWKVTEKMNMIPQYAFAGDYTVEAITKGVTEVAKYDADDWFVIAITDANFGRYAITQDDLTRAMKHNQKVKTALICIGEGAEAAWITKGLPGQAFRVKNTSDIPTVLRSILSTMVDH</sequence>
<dbReference type="GO" id="GO:0005524">
    <property type="term" value="F:ATP binding"/>
    <property type="evidence" value="ECO:0007669"/>
    <property type="project" value="InterPro"/>
</dbReference>
<organism evidence="3 4">
    <name type="scientific">Crepidotus variabilis</name>
    <dbReference type="NCBI Taxonomy" id="179855"/>
    <lineage>
        <taxon>Eukaryota</taxon>
        <taxon>Fungi</taxon>
        <taxon>Dikarya</taxon>
        <taxon>Basidiomycota</taxon>
        <taxon>Agaricomycotina</taxon>
        <taxon>Agaricomycetes</taxon>
        <taxon>Agaricomycetidae</taxon>
        <taxon>Agaricales</taxon>
        <taxon>Agaricineae</taxon>
        <taxon>Crepidotaceae</taxon>
        <taxon>Crepidotus</taxon>
    </lineage>
</organism>
<dbReference type="PANTHER" id="PTHR21610">
    <property type="entry name" value="VON WILLEBRAND FACTOR A DOMAIN-CONTAINING PROTEIN 8"/>
    <property type="match status" value="1"/>
</dbReference>
<feature type="region of interest" description="Disordered" evidence="1">
    <location>
        <begin position="1057"/>
        <end position="1098"/>
    </location>
</feature>
<dbReference type="SUPFAM" id="SSF53300">
    <property type="entry name" value="vWA-like"/>
    <property type="match status" value="1"/>
</dbReference>
<dbReference type="InterPro" id="IPR036465">
    <property type="entry name" value="vWFA_dom_sf"/>
</dbReference>
<dbReference type="Proteomes" id="UP000807306">
    <property type="component" value="Unassembled WGS sequence"/>
</dbReference>
<dbReference type="Gene3D" id="3.40.50.300">
    <property type="entry name" value="P-loop containing nucleotide triphosphate hydrolases"/>
    <property type="match status" value="2"/>
</dbReference>
<proteinExistence type="predicted"/>
<feature type="compositionally biased region" description="Gly residues" evidence="1">
    <location>
        <begin position="1085"/>
        <end position="1098"/>
    </location>
</feature>
<name>A0A9P6EKV0_9AGAR</name>
<dbReference type="OrthoDB" id="5186at2759"/>
<evidence type="ECO:0000313" key="4">
    <source>
        <dbReference type="Proteomes" id="UP000807306"/>
    </source>
</evidence>
<dbReference type="SUPFAM" id="SSF52540">
    <property type="entry name" value="P-loop containing nucleoside triphosphate hydrolases"/>
    <property type="match status" value="2"/>
</dbReference>
<feature type="domain" description="ATPase dynein-related AAA" evidence="2">
    <location>
        <begin position="794"/>
        <end position="922"/>
    </location>
</feature>
<dbReference type="Pfam" id="PF07728">
    <property type="entry name" value="AAA_5"/>
    <property type="match status" value="2"/>
</dbReference>
<dbReference type="EMBL" id="MU157839">
    <property type="protein sequence ID" value="KAF9530652.1"/>
    <property type="molecule type" value="Genomic_DNA"/>
</dbReference>
<gene>
    <name evidence="3" type="ORF">CPB83DRAFT_921822</name>
</gene>
<dbReference type="InterPro" id="IPR027417">
    <property type="entry name" value="P-loop_NTPase"/>
</dbReference>
<dbReference type="InterPro" id="IPR011704">
    <property type="entry name" value="ATPase_dyneun-rel_AAA"/>
</dbReference>
<comment type="caution">
    <text evidence="3">The sequence shown here is derived from an EMBL/GenBank/DDBJ whole genome shotgun (WGS) entry which is preliminary data.</text>
</comment>
<keyword evidence="4" id="KW-1185">Reference proteome</keyword>
<feature type="compositionally biased region" description="Basic and acidic residues" evidence="1">
    <location>
        <begin position="1057"/>
        <end position="1081"/>
    </location>
</feature>
<evidence type="ECO:0000313" key="3">
    <source>
        <dbReference type="EMBL" id="KAF9530652.1"/>
    </source>
</evidence>
<evidence type="ECO:0000259" key="2">
    <source>
        <dbReference type="Pfam" id="PF07728"/>
    </source>
</evidence>
<reference evidence="3" key="1">
    <citation type="submission" date="2020-11" db="EMBL/GenBank/DDBJ databases">
        <authorList>
            <consortium name="DOE Joint Genome Institute"/>
            <person name="Ahrendt S."/>
            <person name="Riley R."/>
            <person name="Andreopoulos W."/>
            <person name="Labutti K."/>
            <person name="Pangilinan J."/>
            <person name="Ruiz-Duenas F.J."/>
            <person name="Barrasa J.M."/>
            <person name="Sanchez-Garcia M."/>
            <person name="Camarero S."/>
            <person name="Miyauchi S."/>
            <person name="Serrano A."/>
            <person name="Linde D."/>
            <person name="Babiker R."/>
            <person name="Drula E."/>
            <person name="Ayuso-Fernandez I."/>
            <person name="Pacheco R."/>
            <person name="Padilla G."/>
            <person name="Ferreira P."/>
            <person name="Barriuso J."/>
            <person name="Kellner H."/>
            <person name="Castanera R."/>
            <person name="Alfaro M."/>
            <person name="Ramirez L."/>
            <person name="Pisabarro A.G."/>
            <person name="Kuo A."/>
            <person name="Tritt A."/>
            <person name="Lipzen A."/>
            <person name="He G."/>
            <person name="Yan M."/>
            <person name="Ng V."/>
            <person name="Cullen D."/>
            <person name="Martin F."/>
            <person name="Rosso M.-N."/>
            <person name="Henrissat B."/>
            <person name="Hibbett D."/>
            <person name="Martinez A.T."/>
            <person name="Grigoriev I.V."/>
        </authorList>
    </citation>
    <scope>NUCLEOTIDE SEQUENCE</scope>
    <source>
        <strain evidence="3">CBS 506.95</strain>
    </source>
</reference>
<dbReference type="GO" id="GO:0016887">
    <property type="term" value="F:ATP hydrolysis activity"/>
    <property type="evidence" value="ECO:0007669"/>
    <property type="project" value="InterPro"/>
</dbReference>
<feature type="domain" description="ATPase dynein-related AAA" evidence="2">
    <location>
        <begin position="74"/>
        <end position="233"/>
    </location>
</feature>
<dbReference type="PANTHER" id="PTHR21610:SF9">
    <property type="entry name" value="VON WILLEBRAND FACTOR A DOMAIN-CONTAINING PROTEIN 8"/>
    <property type="match status" value="1"/>
</dbReference>
<protein>
    <submittedName>
        <fullName evidence="3">AAA domain-containing protein</fullName>
    </submittedName>
</protein>
<accession>A0A9P6EKV0</accession>
<evidence type="ECO:0000256" key="1">
    <source>
        <dbReference type="SAM" id="MobiDB-lite"/>
    </source>
</evidence>
<dbReference type="GO" id="GO:0005737">
    <property type="term" value="C:cytoplasm"/>
    <property type="evidence" value="ECO:0007669"/>
    <property type="project" value="TreeGrafter"/>
</dbReference>
<dbReference type="InterPro" id="IPR039891">
    <property type="entry name" value="VWA8"/>
</dbReference>